<sequence>MARWTCVGMTQVTTTLHNGGAERTLREWASNGFWHSRRWREWVSGKFFVGLASGMAAGGEVVISSNVDVGQGLRPLLALRQGRIKLVRPGETGRRGGSKESKSGALNGGWHYVKTIQPPAEFT</sequence>
<protein>
    <submittedName>
        <fullName evidence="1">Uncharacterized protein</fullName>
    </submittedName>
</protein>
<accession>A0A9P5TWU2</accession>
<gene>
    <name evidence="1" type="ORF">BDP27DRAFT_1374230</name>
</gene>
<comment type="caution">
    <text evidence="1">The sequence shown here is derived from an EMBL/GenBank/DDBJ whole genome shotgun (WGS) entry which is preliminary data.</text>
</comment>
<reference evidence="1" key="1">
    <citation type="submission" date="2020-11" db="EMBL/GenBank/DDBJ databases">
        <authorList>
            <consortium name="DOE Joint Genome Institute"/>
            <person name="Ahrendt S."/>
            <person name="Riley R."/>
            <person name="Andreopoulos W."/>
            <person name="Labutti K."/>
            <person name="Pangilinan J."/>
            <person name="Ruiz-Duenas F.J."/>
            <person name="Barrasa J.M."/>
            <person name="Sanchez-Garcia M."/>
            <person name="Camarero S."/>
            <person name="Miyauchi S."/>
            <person name="Serrano A."/>
            <person name="Linde D."/>
            <person name="Babiker R."/>
            <person name="Drula E."/>
            <person name="Ayuso-Fernandez I."/>
            <person name="Pacheco R."/>
            <person name="Padilla G."/>
            <person name="Ferreira P."/>
            <person name="Barriuso J."/>
            <person name="Kellner H."/>
            <person name="Castanera R."/>
            <person name="Alfaro M."/>
            <person name="Ramirez L."/>
            <person name="Pisabarro A.G."/>
            <person name="Kuo A."/>
            <person name="Tritt A."/>
            <person name="Lipzen A."/>
            <person name="He G."/>
            <person name="Yan M."/>
            <person name="Ng V."/>
            <person name="Cullen D."/>
            <person name="Martin F."/>
            <person name="Rosso M.-N."/>
            <person name="Henrissat B."/>
            <person name="Hibbett D."/>
            <person name="Martinez A.T."/>
            <person name="Grigoriev I.V."/>
        </authorList>
    </citation>
    <scope>NUCLEOTIDE SEQUENCE</scope>
    <source>
        <strain evidence="1">AH 40177</strain>
    </source>
</reference>
<name>A0A9P5TWU2_9AGAR</name>
<dbReference type="EMBL" id="JADNRY010000534">
    <property type="protein sequence ID" value="KAF9043679.1"/>
    <property type="molecule type" value="Genomic_DNA"/>
</dbReference>
<evidence type="ECO:0000313" key="2">
    <source>
        <dbReference type="Proteomes" id="UP000772434"/>
    </source>
</evidence>
<evidence type="ECO:0000313" key="1">
    <source>
        <dbReference type="EMBL" id="KAF9043679.1"/>
    </source>
</evidence>
<dbReference type="Proteomes" id="UP000772434">
    <property type="component" value="Unassembled WGS sequence"/>
</dbReference>
<proteinExistence type="predicted"/>
<dbReference type="AlphaFoldDB" id="A0A9P5TWU2"/>
<organism evidence="1 2">
    <name type="scientific">Rhodocollybia butyracea</name>
    <dbReference type="NCBI Taxonomy" id="206335"/>
    <lineage>
        <taxon>Eukaryota</taxon>
        <taxon>Fungi</taxon>
        <taxon>Dikarya</taxon>
        <taxon>Basidiomycota</taxon>
        <taxon>Agaricomycotina</taxon>
        <taxon>Agaricomycetes</taxon>
        <taxon>Agaricomycetidae</taxon>
        <taxon>Agaricales</taxon>
        <taxon>Marasmiineae</taxon>
        <taxon>Omphalotaceae</taxon>
        <taxon>Rhodocollybia</taxon>
    </lineage>
</organism>
<keyword evidence="2" id="KW-1185">Reference proteome</keyword>